<evidence type="ECO:0000259" key="1">
    <source>
        <dbReference type="PROSITE" id="PS50819"/>
    </source>
</evidence>
<accession>A0A1G2HVD7</accession>
<dbReference type="InterPro" id="IPR001387">
    <property type="entry name" value="Cro/C1-type_HTH"/>
</dbReference>
<gene>
    <name evidence="2" type="ORF">A2822_01505</name>
</gene>
<dbReference type="PROSITE" id="PS50819">
    <property type="entry name" value="INTEIN_ENDONUCLEASE"/>
    <property type="match status" value="1"/>
</dbReference>
<organism evidence="2 3">
    <name type="scientific">Candidatus Staskawiczbacteria bacterium RIFCSPHIGHO2_01_FULL_41_41</name>
    <dbReference type="NCBI Taxonomy" id="1802203"/>
    <lineage>
        <taxon>Bacteria</taxon>
        <taxon>Candidatus Staskawicziibacteriota</taxon>
    </lineage>
</organism>
<dbReference type="EMBL" id="MHOP01000005">
    <property type="protein sequence ID" value="OGZ66413.1"/>
    <property type="molecule type" value="Genomic_DNA"/>
</dbReference>
<evidence type="ECO:0000313" key="2">
    <source>
        <dbReference type="EMBL" id="OGZ66413.1"/>
    </source>
</evidence>
<evidence type="ECO:0000313" key="3">
    <source>
        <dbReference type="Proteomes" id="UP000178774"/>
    </source>
</evidence>
<protein>
    <recommendedName>
        <fullName evidence="1">DOD-type homing endonuclease domain-containing protein</fullName>
    </recommendedName>
</protein>
<sequence>MAERIYQKRVIFPENAQGEFLIQQINKLKISWPNLAEKIGIHERTLNDWRREEYSMPLDHLEKICKLSNSKLPNNITIKDPFSHLKDAGIRGGLASLKKYGRVGGDPEYQKKRWHEWWESNSKSIIKSHPIFQRHLIRKPTRSKLLAEFFGIMLGDGSISSASKNQLRITLNHQDDKEYISFVLATLEKLFRKKASIIKHKNSLASDICLSSTNAVEFLLRLGLKSGNKVKQQVDIPNWIKSNVEFQKACVRGLMDTDGCIFYECHNIKGKKYCYPRLTFVTASVPLRNSVFSILTDLKLDPKIENTRHVSIENKEKIAEYFKVIGSSNPKHLKRYKN</sequence>
<reference evidence="2 3" key="1">
    <citation type="journal article" date="2016" name="Nat. Commun.">
        <title>Thousands of microbial genomes shed light on interconnected biogeochemical processes in an aquifer system.</title>
        <authorList>
            <person name="Anantharaman K."/>
            <person name="Brown C.T."/>
            <person name="Hug L.A."/>
            <person name="Sharon I."/>
            <person name="Castelle C.J."/>
            <person name="Probst A.J."/>
            <person name="Thomas B.C."/>
            <person name="Singh A."/>
            <person name="Wilkins M.J."/>
            <person name="Karaoz U."/>
            <person name="Brodie E.L."/>
            <person name="Williams K.H."/>
            <person name="Hubbard S.S."/>
            <person name="Banfield J.F."/>
        </authorList>
    </citation>
    <scope>NUCLEOTIDE SEQUENCE [LARGE SCALE GENOMIC DNA]</scope>
</reference>
<name>A0A1G2HVD7_9BACT</name>
<dbReference type="Pfam" id="PF13443">
    <property type="entry name" value="HTH_26"/>
    <property type="match status" value="1"/>
</dbReference>
<dbReference type="GO" id="GO:0003677">
    <property type="term" value="F:DNA binding"/>
    <property type="evidence" value="ECO:0007669"/>
    <property type="project" value="InterPro"/>
</dbReference>
<dbReference type="InterPro" id="IPR027434">
    <property type="entry name" value="Homing_endonucl"/>
</dbReference>
<proteinExistence type="predicted"/>
<dbReference type="InterPro" id="IPR010982">
    <property type="entry name" value="Lambda_DNA-bd_dom_sf"/>
</dbReference>
<comment type="caution">
    <text evidence="2">The sequence shown here is derived from an EMBL/GenBank/DDBJ whole genome shotgun (WGS) entry which is preliminary data.</text>
</comment>
<dbReference type="Proteomes" id="UP000178774">
    <property type="component" value="Unassembled WGS sequence"/>
</dbReference>
<dbReference type="Gene3D" id="3.10.28.10">
    <property type="entry name" value="Homing endonucleases"/>
    <property type="match status" value="1"/>
</dbReference>
<dbReference type="SUPFAM" id="SSF55608">
    <property type="entry name" value="Homing endonucleases"/>
    <property type="match status" value="1"/>
</dbReference>
<feature type="domain" description="DOD-type homing endonuclease" evidence="1">
    <location>
        <begin position="149"/>
        <end position="300"/>
    </location>
</feature>
<dbReference type="InterPro" id="IPR004042">
    <property type="entry name" value="Intein_endonuc_central"/>
</dbReference>
<dbReference type="AlphaFoldDB" id="A0A1G2HVD7"/>
<dbReference type="CDD" id="cd00093">
    <property type="entry name" value="HTH_XRE"/>
    <property type="match status" value="1"/>
</dbReference>
<dbReference type="SUPFAM" id="SSF47413">
    <property type="entry name" value="lambda repressor-like DNA-binding domains"/>
    <property type="match status" value="1"/>
</dbReference>
<dbReference type="GO" id="GO:0004519">
    <property type="term" value="F:endonuclease activity"/>
    <property type="evidence" value="ECO:0007669"/>
    <property type="project" value="InterPro"/>
</dbReference>